<comment type="caution">
    <text evidence="2">The sequence shown here is derived from an EMBL/GenBank/DDBJ whole genome shotgun (WGS) entry which is preliminary data.</text>
</comment>
<keyword evidence="3" id="KW-1185">Reference proteome</keyword>
<proteinExistence type="predicted"/>
<dbReference type="EMBL" id="JAHDYR010000062">
    <property type="protein sequence ID" value="KAG9391200.1"/>
    <property type="molecule type" value="Genomic_DNA"/>
</dbReference>
<evidence type="ECO:0000256" key="1">
    <source>
        <dbReference type="SAM" id="MobiDB-lite"/>
    </source>
</evidence>
<gene>
    <name evidence="2" type="ORF">J8273_7474</name>
</gene>
<name>A0A8J6ATN4_9EUKA</name>
<evidence type="ECO:0000313" key="3">
    <source>
        <dbReference type="Proteomes" id="UP000717585"/>
    </source>
</evidence>
<dbReference type="Proteomes" id="UP000717585">
    <property type="component" value="Unassembled WGS sequence"/>
</dbReference>
<accession>A0A8J6ATN4</accession>
<feature type="region of interest" description="Disordered" evidence="1">
    <location>
        <begin position="1"/>
        <end position="52"/>
    </location>
</feature>
<dbReference type="AlphaFoldDB" id="A0A8J6ATN4"/>
<reference evidence="2" key="1">
    <citation type="submission" date="2021-05" db="EMBL/GenBank/DDBJ databases">
        <title>A free-living protist that lacks canonical eukaryotic 1 DNA replication and segregation systems.</title>
        <authorList>
            <person name="Salas-Leiva D.E."/>
            <person name="Tromer E.C."/>
            <person name="Curtis B.A."/>
            <person name="Jerlstrom-Hultqvist J."/>
            <person name="Kolisko M."/>
            <person name="Yi Z."/>
            <person name="Salas-Leiva J.S."/>
            <person name="Gallot-Lavallee L."/>
            <person name="Kops G.J.P.L."/>
            <person name="Archibald J.M."/>
            <person name="Simpson A.G.B."/>
            <person name="Roger A.J."/>
        </authorList>
    </citation>
    <scope>NUCLEOTIDE SEQUENCE</scope>
    <source>
        <strain evidence="2">BICM</strain>
    </source>
</reference>
<protein>
    <submittedName>
        <fullName evidence="2">Uncharacterized protein</fullName>
    </submittedName>
</protein>
<organism evidence="2 3">
    <name type="scientific">Carpediemonas membranifera</name>
    <dbReference type="NCBI Taxonomy" id="201153"/>
    <lineage>
        <taxon>Eukaryota</taxon>
        <taxon>Metamonada</taxon>
        <taxon>Carpediemonas-like organisms</taxon>
        <taxon>Carpediemonas</taxon>
    </lineage>
</organism>
<sequence>MNIFKGVQNSMIPEANIPQSADIDSRGSPGGGSSGNGHHDSSASGGHGSNHW</sequence>
<evidence type="ECO:0000313" key="2">
    <source>
        <dbReference type="EMBL" id="KAG9391200.1"/>
    </source>
</evidence>